<dbReference type="InterPro" id="IPR036397">
    <property type="entry name" value="RNaseH_sf"/>
</dbReference>
<dbReference type="InterPro" id="IPR012337">
    <property type="entry name" value="RNaseH-like_sf"/>
</dbReference>
<dbReference type="PROSITE" id="PS50994">
    <property type="entry name" value="INTEGRASE"/>
    <property type="match status" value="1"/>
</dbReference>
<evidence type="ECO:0000313" key="3">
    <source>
        <dbReference type="EMBL" id="RKF63300.1"/>
    </source>
</evidence>
<evidence type="ECO:0000313" key="4">
    <source>
        <dbReference type="Proteomes" id="UP000286134"/>
    </source>
</evidence>
<dbReference type="EMBL" id="MCFK01002660">
    <property type="protein sequence ID" value="RKF63300.1"/>
    <property type="molecule type" value="Genomic_DNA"/>
</dbReference>
<dbReference type="AlphaFoldDB" id="A0A420I0U8"/>
<reference evidence="3 4" key="1">
    <citation type="journal article" date="2018" name="BMC Genomics">
        <title>Comparative genome analyses reveal sequence features reflecting distinct modes of host-adaptation between dicot and monocot powdery mildew.</title>
        <authorList>
            <person name="Wu Y."/>
            <person name="Ma X."/>
            <person name="Pan Z."/>
            <person name="Kale S.D."/>
            <person name="Song Y."/>
            <person name="King H."/>
            <person name="Zhang Q."/>
            <person name="Presley C."/>
            <person name="Deng X."/>
            <person name="Wei C.I."/>
            <person name="Xiao S."/>
        </authorList>
    </citation>
    <scope>NUCLEOTIDE SEQUENCE [LARGE SCALE GENOMIC DNA]</scope>
    <source>
        <strain evidence="3">UMSG2</strain>
    </source>
</reference>
<keyword evidence="1" id="KW-0694">RNA-binding</keyword>
<organism evidence="3 4">
    <name type="scientific">Erysiphe neolycopersici</name>
    <dbReference type="NCBI Taxonomy" id="212602"/>
    <lineage>
        <taxon>Eukaryota</taxon>
        <taxon>Fungi</taxon>
        <taxon>Dikarya</taxon>
        <taxon>Ascomycota</taxon>
        <taxon>Pezizomycotina</taxon>
        <taxon>Leotiomycetes</taxon>
        <taxon>Erysiphales</taxon>
        <taxon>Erysiphaceae</taxon>
        <taxon>Erysiphe</taxon>
    </lineage>
</organism>
<protein>
    <recommendedName>
        <fullName evidence="2">Integrase catalytic domain-containing protein</fullName>
    </recommendedName>
</protein>
<dbReference type="InterPro" id="IPR001584">
    <property type="entry name" value="Integrase_cat-core"/>
</dbReference>
<dbReference type="Gene3D" id="3.30.420.10">
    <property type="entry name" value="Ribonuclease H-like superfamily/Ribonuclease H"/>
    <property type="match status" value="1"/>
</dbReference>
<dbReference type="GO" id="GO:0003723">
    <property type="term" value="F:RNA binding"/>
    <property type="evidence" value="ECO:0007669"/>
    <property type="project" value="UniProtKB-KW"/>
</dbReference>
<gene>
    <name evidence="3" type="ORF">OnM2_026084</name>
</gene>
<evidence type="ECO:0000259" key="2">
    <source>
        <dbReference type="PROSITE" id="PS50994"/>
    </source>
</evidence>
<feature type="domain" description="Integrase catalytic" evidence="2">
    <location>
        <begin position="1"/>
        <end position="73"/>
    </location>
</feature>
<proteinExistence type="predicted"/>
<accession>A0A420I0U8</accession>
<comment type="caution">
    <text evidence="3">The sequence shown here is derived from an EMBL/GenBank/DDBJ whole genome shotgun (WGS) entry which is preliminary data.</text>
</comment>
<dbReference type="Proteomes" id="UP000286134">
    <property type="component" value="Unassembled WGS sequence"/>
</dbReference>
<keyword evidence="4" id="KW-1185">Reference proteome</keyword>
<dbReference type="GO" id="GO:0005634">
    <property type="term" value="C:nucleus"/>
    <property type="evidence" value="ECO:0007669"/>
    <property type="project" value="UniProtKB-ARBA"/>
</dbReference>
<evidence type="ECO:0000256" key="1">
    <source>
        <dbReference type="ARBA" id="ARBA00022884"/>
    </source>
</evidence>
<dbReference type="OrthoDB" id="2186513at2759"/>
<dbReference type="SUPFAM" id="SSF53098">
    <property type="entry name" value="Ribonuclease H-like"/>
    <property type="match status" value="1"/>
</dbReference>
<dbReference type="GO" id="GO:0015074">
    <property type="term" value="P:DNA integration"/>
    <property type="evidence" value="ECO:0007669"/>
    <property type="project" value="InterPro"/>
</dbReference>
<name>A0A420I0U8_9PEZI</name>
<sequence length="113" mass="12747">MDFTGPLPQAILSLFEIWGPPEAICADIGSHFSGATIEKFLSQQGVLWMPTPSASKRSTGMVEKANELLERILKVPHREVWLLRVLRSAYELNRREIRLLGFTPCGIAFGYWS</sequence>